<dbReference type="EMBL" id="SGSQ01000004">
    <property type="protein sequence ID" value="RZG48454.1"/>
    <property type="molecule type" value="Genomic_DNA"/>
</dbReference>
<evidence type="ECO:0000313" key="5">
    <source>
        <dbReference type="Proteomes" id="UP000293863"/>
    </source>
</evidence>
<dbReference type="KEGG" id="awu:BEN71_01035"/>
<gene>
    <name evidence="2" type="ORF">CDG68_21830</name>
    <name evidence="3" type="ORF">EXU28_03810</name>
</gene>
<organism evidence="3 5">
    <name type="scientific">Acinetobacter wuhouensis</name>
    <dbReference type="NCBI Taxonomy" id="1879050"/>
    <lineage>
        <taxon>Bacteria</taxon>
        <taxon>Pseudomonadati</taxon>
        <taxon>Pseudomonadota</taxon>
        <taxon>Gammaproteobacteria</taxon>
        <taxon>Moraxellales</taxon>
        <taxon>Moraxellaceae</taxon>
        <taxon>Acinetobacter</taxon>
    </lineage>
</organism>
<feature type="transmembrane region" description="Helical" evidence="1">
    <location>
        <begin position="30"/>
        <end position="48"/>
    </location>
</feature>
<accession>A0A385C150</accession>
<reference evidence="2 4" key="1">
    <citation type="submission" date="2018-10" db="EMBL/GenBank/DDBJ databases">
        <title>The complete genome of Acinetobacter wuhouensis strain WCHAW010062.</title>
        <authorList>
            <person name="Hu Y."/>
            <person name="Long H."/>
            <person name="Feng Y."/>
            <person name="Zong Z."/>
        </authorList>
    </citation>
    <scope>NUCLEOTIDE SEQUENCE [LARGE SCALE GENOMIC DNA]</scope>
    <source>
        <strain evidence="2 4">WCHAW010062</strain>
    </source>
</reference>
<dbReference type="Proteomes" id="UP000293863">
    <property type="component" value="Unassembled WGS sequence"/>
</dbReference>
<evidence type="ECO:0000313" key="4">
    <source>
        <dbReference type="Proteomes" id="UP000279962"/>
    </source>
</evidence>
<proteinExistence type="predicted"/>
<keyword evidence="1" id="KW-0472">Membrane</keyword>
<keyword evidence="5" id="KW-1185">Reference proteome</keyword>
<protein>
    <submittedName>
        <fullName evidence="3">DUF1328 domain-containing protein</fullName>
    </submittedName>
</protein>
<evidence type="ECO:0000313" key="3">
    <source>
        <dbReference type="EMBL" id="RZG48454.1"/>
    </source>
</evidence>
<dbReference type="RefSeq" id="WP_068973377.1">
    <property type="nucleotide sequence ID" value="NZ_CP031716.1"/>
</dbReference>
<dbReference type="AlphaFoldDB" id="A0A385C150"/>
<evidence type="ECO:0000313" key="2">
    <source>
        <dbReference type="EMBL" id="AYO56114.1"/>
    </source>
</evidence>
<dbReference type="Proteomes" id="UP000279962">
    <property type="component" value="Chromosome"/>
</dbReference>
<evidence type="ECO:0000256" key="1">
    <source>
        <dbReference type="SAM" id="Phobius"/>
    </source>
</evidence>
<name>A0A385C150_9GAMM</name>
<reference evidence="3 5" key="2">
    <citation type="submission" date="2019-02" db="EMBL/GenBank/DDBJ databases">
        <title>The Batch Genome Submission of Acinetobacter spp. strains.</title>
        <authorList>
            <person name="Qin J."/>
            <person name="Hu Y."/>
            <person name="Ye H."/>
            <person name="Wei L."/>
            <person name="Feng Y."/>
            <person name="Zong Z."/>
        </authorList>
    </citation>
    <scope>NUCLEOTIDE SEQUENCE [LARGE SCALE GENOMIC DNA]</scope>
    <source>
        <strain evidence="3 5">WCHAW060049</strain>
    </source>
</reference>
<keyword evidence="1" id="KW-1133">Transmembrane helix</keyword>
<dbReference type="EMBL" id="CP033133">
    <property type="protein sequence ID" value="AYO56114.1"/>
    <property type="molecule type" value="Genomic_DNA"/>
</dbReference>
<keyword evidence="1" id="KW-0812">Transmembrane</keyword>
<feature type="transmembrane region" description="Helical" evidence="1">
    <location>
        <begin position="6"/>
        <end position="23"/>
    </location>
</feature>
<sequence length="52" mass="5783">MFRWAIFAMILALIISLLGFYDLAGISKKFGILFLILAAILAAFGFIFRGRA</sequence>